<sequence>WSASAVAVVAGTMLMVDVSGGGGRRDCVGGTEIC</sequence>
<protein>
    <submittedName>
        <fullName evidence="1">Uncharacterized protein</fullName>
    </submittedName>
</protein>
<organism evidence="1 2">
    <name type="scientific">Trifolium medium</name>
    <dbReference type="NCBI Taxonomy" id="97028"/>
    <lineage>
        <taxon>Eukaryota</taxon>
        <taxon>Viridiplantae</taxon>
        <taxon>Streptophyta</taxon>
        <taxon>Embryophyta</taxon>
        <taxon>Tracheophyta</taxon>
        <taxon>Spermatophyta</taxon>
        <taxon>Magnoliopsida</taxon>
        <taxon>eudicotyledons</taxon>
        <taxon>Gunneridae</taxon>
        <taxon>Pentapetalae</taxon>
        <taxon>rosids</taxon>
        <taxon>fabids</taxon>
        <taxon>Fabales</taxon>
        <taxon>Fabaceae</taxon>
        <taxon>Papilionoideae</taxon>
        <taxon>50 kb inversion clade</taxon>
        <taxon>NPAAA clade</taxon>
        <taxon>Hologalegina</taxon>
        <taxon>IRL clade</taxon>
        <taxon>Trifolieae</taxon>
        <taxon>Trifolium</taxon>
    </lineage>
</organism>
<name>A0A392V7R0_9FABA</name>
<accession>A0A392V7R0</accession>
<comment type="caution">
    <text evidence="1">The sequence shown here is derived from an EMBL/GenBank/DDBJ whole genome shotgun (WGS) entry which is preliminary data.</text>
</comment>
<keyword evidence="2" id="KW-1185">Reference proteome</keyword>
<dbReference type="Proteomes" id="UP000265520">
    <property type="component" value="Unassembled WGS sequence"/>
</dbReference>
<proteinExistence type="predicted"/>
<reference evidence="1 2" key="1">
    <citation type="journal article" date="2018" name="Front. Plant Sci.">
        <title>Red Clover (Trifolium pratense) and Zigzag Clover (T. medium) - A Picture of Genomic Similarities and Differences.</title>
        <authorList>
            <person name="Dluhosova J."/>
            <person name="Istvanek J."/>
            <person name="Nedelnik J."/>
            <person name="Repkova J."/>
        </authorList>
    </citation>
    <scope>NUCLEOTIDE SEQUENCE [LARGE SCALE GENOMIC DNA]</scope>
    <source>
        <strain evidence="2">cv. 10/8</strain>
        <tissue evidence="1">Leaf</tissue>
    </source>
</reference>
<evidence type="ECO:0000313" key="1">
    <source>
        <dbReference type="EMBL" id="MCI82865.1"/>
    </source>
</evidence>
<feature type="non-terminal residue" evidence="1">
    <location>
        <position position="1"/>
    </location>
</feature>
<evidence type="ECO:0000313" key="2">
    <source>
        <dbReference type="Proteomes" id="UP000265520"/>
    </source>
</evidence>
<dbReference type="AlphaFoldDB" id="A0A392V7R0"/>
<dbReference type="EMBL" id="LXQA011053489">
    <property type="protein sequence ID" value="MCI82865.1"/>
    <property type="molecule type" value="Genomic_DNA"/>
</dbReference>